<gene>
    <name evidence="7" type="ORF">SAMN06265795_11653</name>
</gene>
<dbReference type="AlphaFoldDB" id="A0A239KLX1"/>
<name>A0A239KLX1_9BURK</name>
<dbReference type="PROSITE" id="PS51078">
    <property type="entry name" value="ICLR_ED"/>
    <property type="match status" value="1"/>
</dbReference>
<feature type="domain" description="IclR-ED" evidence="6">
    <location>
        <begin position="114"/>
        <end position="296"/>
    </location>
</feature>
<dbReference type="Gene3D" id="1.10.10.10">
    <property type="entry name" value="Winged helix-like DNA-binding domain superfamily/Winged helix DNA-binding domain"/>
    <property type="match status" value="1"/>
</dbReference>
<dbReference type="InterPro" id="IPR036388">
    <property type="entry name" value="WH-like_DNA-bd_sf"/>
</dbReference>
<evidence type="ECO:0000256" key="3">
    <source>
        <dbReference type="ARBA" id="ARBA00023163"/>
    </source>
</evidence>
<keyword evidence="2" id="KW-0238">DNA-binding</keyword>
<reference evidence="7 8" key="1">
    <citation type="submission" date="2017-06" db="EMBL/GenBank/DDBJ databases">
        <authorList>
            <person name="Kim H.J."/>
            <person name="Triplett B.A."/>
        </authorList>
    </citation>
    <scope>NUCLEOTIDE SEQUENCE [LARGE SCALE GENOMIC DNA]</scope>
    <source>
        <strain evidence="7 8">U15</strain>
    </source>
</reference>
<sequence length="307" mass="33485">MNSLAQRLLPQGNHVADAAWLRGIELMQPSGKERRLTSSSRKTDIAQDSGKEGQIGRALRLVRHIADGGSTANLSEVARQTGLNRITATRLLAALEQEAILERLPQGGHRIGIGFLSVAAAALASGDMFGHGRYLLAQLSARLQWSAYMVVPDGAWVLYVLREMPATPLVSNIQPGSRIPAWEVAPGRILLAHQPRERWREAFEATQQHARRKLGYATLERQLKQDRKQGCAWNFSGYESGIAACAAPVFDASGMAVAALSAAGPEHHLDRDRKRREAIEAAVMASAAQLSRMLGHMPQAREPGRDD</sequence>
<dbReference type="SUPFAM" id="SSF55781">
    <property type="entry name" value="GAF domain-like"/>
    <property type="match status" value="1"/>
</dbReference>
<evidence type="ECO:0000313" key="8">
    <source>
        <dbReference type="Proteomes" id="UP000198284"/>
    </source>
</evidence>
<evidence type="ECO:0000313" key="7">
    <source>
        <dbReference type="EMBL" id="SNT18613.1"/>
    </source>
</evidence>
<dbReference type="SMART" id="SM00346">
    <property type="entry name" value="HTH_ICLR"/>
    <property type="match status" value="1"/>
</dbReference>
<dbReference type="Pfam" id="PF09339">
    <property type="entry name" value="HTH_IclR"/>
    <property type="match status" value="1"/>
</dbReference>
<protein>
    <submittedName>
        <fullName evidence="7">Transcriptional regulator, IclR family</fullName>
    </submittedName>
</protein>
<dbReference type="InterPro" id="IPR005471">
    <property type="entry name" value="Tscrpt_reg_IclR_N"/>
</dbReference>
<evidence type="ECO:0000259" key="5">
    <source>
        <dbReference type="PROSITE" id="PS51077"/>
    </source>
</evidence>
<dbReference type="SUPFAM" id="SSF46785">
    <property type="entry name" value="Winged helix' DNA-binding domain"/>
    <property type="match status" value="1"/>
</dbReference>
<dbReference type="PANTHER" id="PTHR30136">
    <property type="entry name" value="HELIX-TURN-HELIX TRANSCRIPTIONAL REGULATOR, ICLR FAMILY"/>
    <property type="match status" value="1"/>
</dbReference>
<keyword evidence="1" id="KW-0805">Transcription regulation</keyword>
<accession>A0A239KLX1</accession>
<dbReference type="InterPro" id="IPR036390">
    <property type="entry name" value="WH_DNA-bd_sf"/>
</dbReference>
<organism evidence="7 8">
    <name type="scientific">Noviherbaspirillum humi</name>
    <dbReference type="NCBI Taxonomy" id="1688639"/>
    <lineage>
        <taxon>Bacteria</taxon>
        <taxon>Pseudomonadati</taxon>
        <taxon>Pseudomonadota</taxon>
        <taxon>Betaproteobacteria</taxon>
        <taxon>Burkholderiales</taxon>
        <taxon>Oxalobacteraceae</taxon>
        <taxon>Noviherbaspirillum</taxon>
    </lineage>
</organism>
<dbReference type="Pfam" id="PF01614">
    <property type="entry name" value="IclR_C"/>
    <property type="match status" value="1"/>
</dbReference>
<dbReference type="GO" id="GO:0045892">
    <property type="term" value="P:negative regulation of DNA-templated transcription"/>
    <property type="evidence" value="ECO:0007669"/>
    <property type="project" value="TreeGrafter"/>
</dbReference>
<dbReference type="InterPro" id="IPR014757">
    <property type="entry name" value="Tscrpt_reg_IclR_C"/>
</dbReference>
<feature type="compositionally biased region" description="Basic and acidic residues" evidence="4">
    <location>
        <begin position="31"/>
        <end position="51"/>
    </location>
</feature>
<dbReference type="EMBL" id="FZOT01000016">
    <property type="protein sequence ID" value="SNT18613.1"/>
    <property type="molecule type" value="Genomic_DNA"/>
</dbReference>
<feature type="region of interest" description="Disordered" evidence="4">
    <location>
        <begin position="31"/>
        <end position="52"/>
    </location>
</feature>
<evidence type="ECO:0000256" key="1">
    <source>
        <dbReference type="ARBA" id="ARBA00023015"/>
    </source>
</evidence>
<dbReference type="OrthoDB" id="5401369at2"/>
<evidence type="ECO:0000256" key="2">
    <source>
        <dbReference type="ARBA" id="ARBA00023125"/>
    </source>
</evidence>
<dbReference type="Gene3D" id="3.30.450.40">
    <property type="match status" value="1"/>
</dbReference>
<dbReference type="Proteomes" id="UP000198284">
    <property type="component" value="Unassembled WGS sequence"/>
</dbReference>
<dbReference type="InterPro" id="IPR029016">
    <property type="entry name" value="GAF-like_dom_sf"/>
</dbReference>
<dbReference type="PROSITE" id="PS51077">
    <property type="entry name" value="HTH_ICLR"/>
    <property type="match status" value="1"/>
</dbReference>
<evidence type="ECO:0000259" key="6">
    <source>
        <dbReference type="PROSITE" id="PS51078"/>
    </source>
</evidence>
<dbReference type="PANTHER" id="PTHR30136:SF35">
    <property type="entry name" value="HTH-TYPE TRANSCRIPTIONAL REGULATOR RV1719"/>
    <property type="match status" value="1"/>
</dbReference>
<dbReference type="GO" id="GO:0003677">
    <property type="term" value="F:DNA binding"/>
    <property type="evidence" value="ECO:0007669"/>
    <property type="project" value="UniProtKB-KW"/>
</dbReference>
<keyword evidence="8" id="KW-1185">Reference proteome</keyword>
<proteinExistence type="predicted"/>
<evidence type="ECO:0000256" key="4">
    <source>
        <dbReference type="SAM" id="MobiDB-lite"/>
    </source>
</evidence>
<dbReference type="GO" id="GO:0003700">
    <property type="term" value="F:DNA-binding transcription factor activity"/>
    <property type="evidence" value="ECO:0007669"/>
    <property type="project" value="TreeGrafter"/>
</dbReference>
<keyword evidence="3" id="KW-0804">Transcription</keyword>
<feature type="domain" description="HTH iclR-type" evidence="5">
    <location>
        <begin position="52"/>
        <end position="113"/>
    </location>
</feature>
<dbReference type="InterPro" id="IPR050707">
    <property type="entry name" value="HTH_MetabolicPath_Reg"/>
</dbReference>